<dbReference type="AlphaFoldDB" id="A0A382Y7G3"/>
<sequence>MSMERHTLRAVKLTQNIFALNRVNRELAVVRKIVEDLEQRKMELMSS</sequence>
<dbReference type="EMBL" id="UINC01173595">
    <property type="protein sequence ID" value="SVD79272.1"/>
    <property type="molecule type" value="Genomic_DNA"/>
</dbReference>
<evidence type="ECO:0000313" key="1">
    <source>
        <dbReference type="EMBL" id="SVD79272.1"/>
    </source>
</evidence>
<organism evidence="1">
    <name type="scientific">marine metagenome</name>
    <dbReference type="NCBI Taxonomy" id="408172"/>
    <lineage>
        <taxon>unclassified sequences</taxon>
        <taxon>metagenomes</taxon>
        <taxon>ecological metagenomes</taxon>
    </lineage>
</organism>
<protein>
    <submittedName>
        <fullName evidence="1">Uncharacterized protein</fullName>
    </submittedName>
</protein>
<gene>
    <name evidence="1" type="ORF">METZ01_LOCUS432126</name>
</gene>
<proteinExistence type="predicted"/>
<reference evidence="1" key="1">
    <citation type="submission" date="2018-05" db="EMBL/GenBank/DDBJ databases">
        <authorList>
            <person name="Lanie J.A."/>
            <person name="Ng W.-L."/>
            <person name="Kazmierczak K.M."/>
            <person name="Andrzejewski T.M."/>
            <person name="Davidsen T.M."/>
            <person name="Wayne K.J."/>
            <person name="Tettelin H."/>
            <person name="Glass J.I."/>
            <person name="Rusch D."/>
            <person name="Podicherti R."/>
            <person name="Tsui H.-C.T."/>
            <person name="Winkler M.E."/>
        </authorList>
    </citation>
    <scope>NUCLEOTIDE SEQUENCE</scope>
</reference>
<accession>A0A382Y7G3</accession>
<name>A0A382Y7G3_9ZZZZ</name>